<dbReference type="EMBL" id="CABVHY010000045">
    <property type="protein sequence ID" value="VVO42277.1"/>
    <property type="molecule type" value="Genomic_DNA"/>
</dbReference>
<reference evidence="1 2" key="1">
    <citation type="submission" date="2019-09" db="EMBL/GenBank/DDBJ databases">
        <authorList>
            <person name="Chandra G."/>
            <person name="Truman W A."/>
        </authorList>
    </citation>
    <scope>NUCLEOTIDE SEQUENCE [LARGE SCALE GENOMIC DNA]</scope>
    <source>
        <strain evidence="1">PS723</strain>
    </source>
</reference>
<sequence length="160" mass="17104">MDEAHVEHPVGFVQHENFHVGQVDAALAGEVEQAARAGHQHVNAAGHGLNLWVHADATEDAGADELQVAGIDLEAFMDLGREFASRGQDQYARLARAVTLGFVRVTVGEQPLQNRKGEAAGFTSTCLCRDHQVATLQHGGNGPLLHRSRLGIARCLDGAD</sequence>
<name>A0A5E7FVA0_PSEFL</name>
<evidence type="ECO:0000313" key="2">
    <source>
        <dbReference type="Proteomes" id="UP000379480"/>
    </source>
</evidence>
<accession>A0A5E7FVA0</accession>
<gene>
    <name evidence="1" type="ORF">PS723_05985</name>
</gene>
<evidence type="ECO:0000313" key="1">
    <source>
        <dbReference type="EMBL" id="VVO42277.1"/>
    </source>
</evidence>
<dbReference type="AntiFam" id="ANF00149">
    <property type="entry name" value="Shadow ORF (opposite cshA)"/>
</dbReference>
<protein>
    <submittedName>
        <fullName evidence="1">Uncharacterized protein</fullName>
    </submittedName>
</protein>
<dbReference type="Proteomes" id="UP000379480">
    <property type="component" value="Unassembled WGS sequence"/>
</dbReference>
<proteinExistence type="predicted"/>
<organism evidence="1 2">
    <name type="scientific">Pseudomonas fluorescens</name>
    <dbReference type="NCBI Taxonomy" id="294"/>
    <lineage>
        <taxon>Bacteria</taxon>
        <taxon>Pseudomonadati</taxon>
        <taxon>Pseudomonadota</taxon>
        <taxon>Gammaproteobacteria</taxon>
        <taxon>Pseudomonadales</taxon>
        <taxon>Pseudomonadaceae</taxon>
        <taxon>Pseudomonas</taxon>
    </lineage>
</organism>
<dbReference type="AlphaFoldDB" id="A0A5E7FVA0"/>